<sequence length="370" mass="40053">MMRIFSVAAVAAALLQGCMFAPGQYMDTESMTQDGAAENSRVELIPITPKLLAMDAATQVSYSVPDALLSYKPGPYLIGANDVLYITVWDHPELTAPSGPQQQIDANGRLVNPDGKLFYPYVGEVVAKGRTLESLRTEITNKLRQYIDSPQVDISVLRFASQKVVITGAVIKAGPVPITTTSMNVMEAIGAAGIDPINADLSNLTLTRGSERYTLDLDTLNLQQSRLNDIYLKDGDQLYLAFNDRKRIYVMGEVMQPRALSFKTRSMNLSDVLGSVGGVNQNTSNADAIYVIRGAQNLDVEPAKVFQLEAASPSAMALATRFDVQPQDVVFVGPANITRWNRFISQLVPSASIIGIGASAQNNLSEASSR</sequence>
<accession>A0A1B3CUH8</accession>
<evidence type="ECO:0000256" key="6">
    <source>
        <dbReference type="ARBA" id="ARBA00022692"/>
    </source>
</evidence>
<evidence type="ECO:0000256" key="14">
    <source>
        <dbReference type="ARBA" id="ARBA00023288"/>
    </source>
</evidence>
<dbReference type="RefSeq" id="WP_069076455.1">
    <property type="nucleotide sequence ID" value="NZ_CP015637.1"/>
</dbReference>
<evidence type="ECO:0000256" key="9">
    <source>
        <dbReference type="ARBA" id="ARBA00023065"/>
    </source>
</evidence>
<dbReference type="Gene3D" id="3.30.1950.10">
    <property type="entry name" value="wza like domain"/>
    <property type="match status" value="1"/>
</dbReference>
<keyword evidence="8" id="KW-0625">Polysaccharide transport</keyword>
<reference evidence="18 19" key="1">
    <citation type="submission" date="2020-10" db="EMBL/GenBank/DDBJ databases">
        <title>Complete genome sequence of a novel Pseudomonas fluorescens strain isolated from the flower of kumarahou (Pomaderris kumeraho).</title>
        <authorList>
            <person name="Summers M.C."/>
            <person name="Nowak V."/>
            <person name="Fairhurst M.J."/>
            <person name="Owen J.G."/>
            <person name="Gerth M.L."/>
            <person name="Patrick W.M."/>
        </authorList>
    </citation>
    <scope>NUCLEOTIDE SEQUENCE [LARGE SCALE GENOMIC DNA]</scope>
    <source>
        <strain evidence="18 19">KF1</strain>
    </source>
</reference>
<comment type="subcellular location">
    <subcellularLocation>
        <location evidence="1">Cell outer membrane</location>
        <topology evidence="1">Multi-pass membrane protein</topology>
    </subcellularLocation>
</comment>
<name>A0A1B3CUH8_PSEFL</name>
<evidence type="ECO:0000256" key="5">
    <source>
        <dbReference type="ARBA" id="ARBA00022597"/>
    </source>
</evidence>
<comment type="similarity">
    <text evidence="2">Belongs to the BexD/CtrA/VexA family.</text>
</comment>
<keyword evidence="14" id="KW-0449">Lipoprotein</keyword>
<dbReference type="InterPro" id="IPR040716">
    <property type="entry name" value="Wza_C"/>
</dbReference>
<keyword evidence="11" id="KW-0472">Membrane</keyword>
<dbReference type="AlphaFoldDB" id="A0A1B3CUH8"/>
<keyword evidence="3" id="KW-0813">Transport</keyword>
<proteinExistence type="inferred from homology"/>
<keyword evidence="9" id="KW-0406">Ion transport</keyword>
<evidence type="ECO:0000256" key="12">
    <source>
        <dbReference type="ARBA" id="ARBA00023139"/>
    </source>
</evidence>
<keyword evidence="6" id="KW-0812">Transmembrane</keyword>
<dbReference type="Pfam" id="PF18412">
    <property type="entry name" value="Wza_C"/>
    <property type="match status" value="1"/>
</dbReference>
<dbReference type="Gene3D" id="3.10.560.10">
    <property type="entry name" value="Outer membrane lipoprotein wza domain like"/>
    <property type="match status" value="2"/>
</dbReference>
<protein>
    <submittedName>
        <fullName evidence="18">Polysaccharide biosynthesis/export family protein</fullName>
    </submittedName>
</protein>
<dbReference type="GO" id="GO:0046930">
    <property type="term" value="C:pore complex"/>
    <property type="evidence" value="ECO:0007669"/>
    <property type="project" value="UniProtKB-KW"/>
</dbReference>
<keyword evidence="13" id="KW-0998">Cell outer membrane</keyword>
<evidence type="ECO:0000256" key="13">
    <source>
        <dbReference type="ARBA" id="ARBA00023237"/>
    </source>
</evidence>
<gene>
    <name evidence="18" type="ORF">IM720_13595</name>
</gene>
<evidence type="ECO:0000256" key="7">
    <source>
        <dbReference type="ARBA" id="ARBA00022729"/>
    </source>
</evidence>
<dbReference type="GO" id="GO:0015159">
    <property type="term" value="F:polysaccharide transmembrane transporter activity"/>
    <property type="evidence" value="ECO:0007669"/>
    <property type="project" value="InterPro"/>
</dbReference>
<evidence type="ECO:0000256" key="3">
    <source>
        <dbReference type="ARBA" id="ARBA00022448"/>
    </source>
</evidence>
<dbReference type="EMBL" id="CP063233">
    <property type="protein sequence ID" value="QOU07711.1"/>
    <property type="molecule type" value="Genomic_DNA"/>
</dbReference>
<keyword evidence="4" id="KW-1134">Transmembrane beta strand</keyword>
<dbReference type="InterPro" id="IPR049712">
    <property type="entry name" value="Poly_export"/>
</dbReference>
<evidence type="ECO:0000259" key="15">
    <source>
        <dbReference type="Pfam" id="PF02563"/>
    </source>
</evidence>
<feature type="domain" description="Polysaccharide export protein N-terminal" evidence="15">
    <location>
        <begin position="73"/>
        <end position="156"/>
    </location>
</feature>
<dbReference type="InterPro" id="IPR054765">
    <property type="entry name" value="SLBB_dom"/>
</dbReference>
<evidence type="ECO:0000256" key="4">
    <source>
        <dbReference type="ARBA" id="ARBA00022452"/>
    </source>
</evidence>
<evidence type="ECO:0000256" key="11">
    <source>
        <dbReference type="ARBA" id="ARBA00023136"/>
    </source>
</evidence>
<organism evidence="18 19">
    <name type="scientific">Pseudomonas fluorescens</name>
    <dbReference type="NCBI Taxonomy" id="294"/>
    <lineage>
        <taxon>Bacteria</taxon>
        <taxon>Pseudomonadati</taxon>
        <taxon>Pseudomonadota</taxon>
        <taxon>Gammaproteobacteria</taxon>
        <taxon>Pseudomonadales</taxon>
        <taxon>Pseudomonadaceae</taxon>
        <taxon>Pseudomonas</taxon>
    </lineage>
</organism>
<keyword evidence="10" id="KW-0626">Porin</keyword>
<dbReference type="InterPro" id="IPR003715">
    <property type="entry name" value="Poly_export_N"/>
</dbReference>
<dbReference type="Proteomes" id="UP000593833">
    <property type="component" value="Chromosome"/>
</dbReference>
<dbReference type="PROSITE" id="PS51257">
    <property type="entry name" value="PROKAR_LIPOPROTEIN"/>
    <property type="match status" value="1"/>
</dbReference>
<evidence type="ECO:0000313" key="19">
    <source>
        <dbReference type="Proteomes" id="UP000593833"/>
    </source>
</evidence>
<dbReference type="Pfam" id="PF22461">
    <property type="entry name" value="SLBB_2"/>
    <property type="match status" value="2"/>
</dbReference>
<dbReference type="GO" id="GO:0009279">
    <property type="term" value="C:cell outer membrane"/>
    <property type="evidence" value="ECO:0007669"/>
    <property type="project" value="UniProtKB-SubCell"/>
</dbReference>
<keyword evidence="5" id="KW-0762">Sugar transport</keyword>
<feature type="domain" description="Outer-membrane lipoprotein Wza C-terminal" evidence="16">
    <location>
        <begin position="337"/>
        <end position="358"/>
    </location>
</feature>
<dbReference type="GO" id="GO:0015288">
    <property type="term" value="F:porin activity"/>
    <property type="evidence" value="ECO:0007669"/>
    <property type="project" value="UniProtKB-KW"/>
</dbReference>
<evidence type="ECO:0000313" key="18">
    <source>
        <dbReference type="EMBL" id="QOU07711.1"/>
    </source>
</evidence>
<dbReference type="OrthoDB" id="9808421at2"/>
<evidence type="ECO:0000256" key="2">
    <source>
        <dbReference type="ARBA" id="ARBA00009450"/>
    </source>
</evidence>
<evidence type="ECO:0000256" key="10">
    <source>
        <dbReference type="ARBA" id="ARBA00023114"/>
    </source>
</evidence>
<evidence type="ECO:0000256" key="1">
    <source>
        <dbReference type="ARBA" id="ARBA00004571"/>
    </source>
</evidence>
<keyword evidence="7" id="KW-0732">Signal</keyword>
<dbReference type="Pfam" id="PF02563">
    <property type="entry name" value="Poly_export"/>
    <property type="match status" value="1"/>
</dbReference>
<evidence type="ECO:0000259" key="16">
    <source>
        <dbReference type="Pfam" id="PF18412"/>
    </source>
</evidence>
<dbReference type="PANTHER" id="PTHR33619">
    <property type="entry name" value="POLYSACCHARIDE EXPORT PROTEIN GFCE-RELATED"/>
    <property type="match status" value="1"/>
</dbReference>
<feature type="domain" description="SLBB" evidence="17">
    <location>
        <begin position="246"/>
        <end position="332"/>
    </location>
</feature>
<evidence type="ECO:0000256" key="8">
    <source>
        <dbReference type="ARBA" id="ARBA00023047"/>
    </source>
</evidence>
<evidence type="ECO:0000259" key="17">
    <source>
        <dbReference type="Pfam" id="PF22461"/>
    </source>
</evidence>
<dbReference type="GO" id="GO:0006811">
    <property type="term" value="P:monoatomic ion transport"/>
    <property type="evidence" value="ECO:0007669"/>
    <property type="project" value="UniProtKB-KW"/>
</dbReference>
<feature type="domain" description="SLBB" evidence="17">
    <location>
        <begin position="162"/>
        <end position="239"/>
    </location>
</feature>
<keyword evidence="12" id="KW-0564">Palmitate</keyword>
<dbReference type="PANTHER" id="PTHR33619:SF3">
    <property type="entry name" value="POLYSACCHARIDE EXPORT PROTEIN GFCE-RELATED"/>
    <property type="match status" value="1"/>
</dbReference>